<dbReference type="Pfam" id="PF00903">
    <property type="entry name" value="Glyoxalase"/>
    <property type="match status" value="1"/>
</dbReference>
<feature type="domain" description="VOC" evidence="1">
    <location>
        <begin position="3"/>
        <end position="116"/>
    </location>
</feature>
<accession>A0ABW4HIU2</accession>
<keyword evidence="3" id="KW-1185">Reference proteome</keyword>
<protein>
    <submittedName>
        <fullName evidence="2">VOC family protein</fullName>
    </submittedName>
</protein>
<dbReference type="SUPFAM" id="SSF54593">
    <property type="entry name" value="Glyoxalase/Bleomycin resistance protein/Dihydroxybiphenyl dioxygenase"/>
    <property type="match status" value="1"/>
</dbReference>
<evidence type="ECO:0000313" key="2">
    <source>
        <dbReference type="EMBL" id="MFD1605533.1"/>
    </source>
</evidence>
<dbReference type="InterPro" id="IPR004360">
    <property type="entry name" value="Glyas_Fos-R_dOase_dom"/>
</dbReference>
<dbReference type="RefSeq" id="WP_379813351.1">
    <property type="nucleotide sequence ID" value="NZ_JBHUDZ010000018.1"/>
</dbReference>
<dbReference type="EMBL" id="JBHUDZ010000018">
    <property type="protein sequence ID" value="MFD1605533.1"/>
    <property type="molecule type" value="Genomic_DNA"/>
</dbReference>
<proteinExistence type="predicted"/>
<organism evidence="2 3">
    <name type="scientific">Flavobacterium artemisiae</name>
    <dbReference type="NCBI Taxonomy" id="2126556"/>
    <lineage>
        <taxon>Bacteria</taxon>
        <taxon>Pseudomonadati</taxon>
        <taxon>Bacteroidota</taxon>
        <taxon>Flavobacteriia</taxon>
        <taxon>Flavobacteriales</taxon>
        <taxon>Flavobacteriaceae</taxon>
        <taxon>Flavobacterium</taxon>
    </lineage>
</organism>
<evidence type="ECO:0000259" key="1">
    <source>
        <dbReference type="PROSITE" id="PS51819"/>
    </source>
</evidence>
<dbReference type="InterPro" id="IPR037523">
    <property type="entry name" value="VOC_core"/>
</dbReference>
<comment type="caution">
    <text evidence="2">The sequence shown here is derived from an EMBL/GenBank/DDBJ whole genome shotgun (WGS) entry which is preliminary data.</text>
</comment>
<reference evidence="3" key="1">
    <citation type="journal article" date="2019" name="Int. J. Syst. Evol. Microbiol.">
        <title>The Global Catalogue of Microorganisms (GCM) 10K type strain sequencing project: providing services to taxonomists for standard genome sequencing and annotation.</title>
        <authorList>
            <consortium name="The Broad Institute Genomics Platform"/>
            <consortium name="The Broad Institute Genome Sequencing Center for Infectious Disease"/>
            <person name="Wu L."/>
            <person name="Ma J."/>
        </authorList>
    </citation>
    <scope>NUCLEOTIDE SEQUENCE [LARGE SCALE GENOMIC DNA]</scope>
    <source>
        <strain evidence="3">CCUG 70865</strain>
    </source>
</reference>
<gene>
    <name evidence="2" type="ORF">ACFSC2_22550</name>
</gene>
<dbReference type="Gene3D" id="3.10.180.10">
    <property type="entry name" value="2,3-Dihydroxybiphenyl 1,2-Dioxygenase, domain 1"/>
    <property type="match status" value="1"/>
</dbReference>
<dbReference type="InterPro" id="IPR029068">
    <property type="entry name" value="Glyas_Bleomycin-R_OHBP_Dase"/>
</dbReference>
<name>A0ABW4HIU2_9FLAO</name>
<sequence>MINFRLLVLRTDDQKRLADFYSQFGLTFDYHQHGNSPFHYTAEIDQMVLEIYPLEKNQTKPDTSLRLGFSIDHFDDVVNNLKENEVPFQMQPKQTDFGFMAIIIDPDGRKVELYKN</sequence>
<evidence type="ECO:0000313" key="3">
    <source>
        <dbReference type="Proteomes" id="UP001597138"/>
    </source>
</evidence>
<dbReference type="Proteomes" id="UP001597138">
    <property type="component" value="Unassembled WGS sequence"/>
</dbReference>
<dbReference type="PROSITE" id="PS51819">
    <property type="entry name" value="VOC"/>
    <property type="match status" value="1"/>
</dbReference>